<feature type="compositionally biased region" description="Low complexity" evidence="1">
    <location>
        <begin position="253"/>
        <end position="262"/>
    </location>
</feature>
<evidence type="ECO:0000256" key="1">
    <source>
        <dbReference type="SAM" id="MobiDB-lite"/>
    </source>
</evidence>
<feature type="compositionally biased region" description="Low complexity" evidence="1">
    <location>
        <begin position="419"/>
        <end position="431"/>
    </location>
</feature>
<dbReference type="Proteomes" id="UP000007798">
    <property type="component" value="Unassembled WGS sequence"/>
</dbReference>
<proteinExistence type="predicted"/>
<feature type="region of interest" description="Disordered" evidence="1">
    <location>
        <begin position="229"/>
        <end position="270"/>
    </location>
</feature>
<gene>
    <name evidence="2" type="primary">Dwil\GK20705</name>
    <name evidence="2" type="ORF">Dwil_GK20705</name>
</gene>
<accession>B4MK10</accession>
<name>B4MK10_DROWI</name>
<dbReference type="Pfam" id="PF16091">
    <property type="entry name" value="DUF4820"/>
    <property type="match status" value="1"/>
</dbReference>
<feature type="region of interest" description="Disordered" evidence="1">
    <location>
        <begin position="192"/>
        <end position="215"/>
    </location>
</feature>
<feature type="region of interest" description="Disordered" evidence="1">
    <location>
        <begin position="1"/>
        <end position="25"/>
    </location>
</feature>
<feature type="compositionally biased region" description="Basic and acidic residues" evidence="1">
    <location>
        <begin position="10"/>
        <end position="25"/>
    </location>
</feature>
<reference evidence="2 3" key="1">
    <citation type="journal article" date="2007" name="Nature">
        <title>Evolution of genes and genomes on the Drosophila phylogeny.</title>
        <authorList>
            <consortium name="Drosophila 12 Genomes Consortium"/>
            <person name="Clark A.G."/>
            <person name="Eisen M.B."/>
            <person name="Smith D.R."/>
            <person name="Bergman C.M."/>
            <person name="Oliver B."/>
            <person name="Markow T.A."/>
            <person name="Kaufman T.C."/>
            <person name="Kellis M."/>
            <person name="Gelbart W."/>
            <person name="Iyer V.N."/>
            <person name="Pollard D.A."/>
            <person name="Sackton T.B."/>
            <person name="Larracuente A.M."/>
            <person name="Singh N.D."/>
            <person name="Abad J.P."/>
            <person name="Abt D.N."/>
            <person name="Adryan B."/>
            <person name="Aguade M."/>
            <person name="Akashi H."/>
            <person name="Anderson W.W."/>
            <person name="Aquadro C.F."/>
            <person name="Ardell D.H."/>
            <person name="Arguello R."/>
            <person name="Artieri C.G."/>
            <person name="Barbash D.A."/>
            <person name="Barker D."/>
            <person name="Barsanti P."/>
            <person name="Batterham P."/>
            <person name="Batzoglou S."/>
            <person name="Begun D."/>
            <person name="Bhutkar A."/>
            <person name="Blanco E."/>
            <person name="Bosak S.A."/>
            <person name="Bradley R.K."/>
            <person name="Brand A.D."/>
            <person name="Brent M.R."/>
            <person name="Brooks A.N."/>
            <person name="Brown R.H."/>
            <person name="Butlin R.K."/>
            <person name="Caggese C."/>
            <person name="Calvi B.R."/>
            <person name="Bernardo de Carvalho A."/>
            <person name="Caspi A."/>
            <person name="Castrezana S."/>
            <person name="Celniker S.E."/>
            <person name="Chang J.L."/>
            <person name="Chapple C."/>
            <person name="Chatterji S."/>
            <person name="Chinwalla A."/>
            <person name="Civetta A."/>
            <person name="Clifton S.W."/>
            <person name="Comeron J.M."/>
            <person name="Costello J.C."/>
            <person name="Coyne J.A."/>
            <person name="Daub J."/>
            <person name="David R.G."/>
            <person name="Delcher A.L."/>
            <person name="Delehaunty K."/>
            <person name="Do C.B."/>
            <person name="Ebling H."/>
            <person name="Edwards K."/>
            <person name="Eickbush T."/>
            <person name="Evans J.D."/>
            <person name="Filipski A."/>
            <person name="Findeiss S."/>
            <person name="Freyhult E."/>
            <person name="Fulton L."/>
            <person name="Fulton R."/>
            <person name="Garcia A.C."/>
            <person name="Gardiner A."/>
            <person name="Garfield D.A."/>
            <person name="Garvin B.E."/>
            <person name="Gibson G."/>
            <person name="Gilbert D."/>
            <person name="Gnerre S."/>
            <person name="Godfrey J."/>
            <person name="Good R."/>
            <person name="Gotea V."/>
            <person name="Gravely B."/>
            <person name="Greenberg A.J."/>
            <person name="Griffiths-Jones S."/>
            <person name="Gross S."/>
            <person name="Guigo R."/>
            <person name="Gustafson E.A."/>
            <person name="Haerty W."/>
            <person name="Hahn M.W."/>
            <person name="Halligan D.L."/>
            <person name="Halpern A.L."/>
            <person name="Halter G.M."/>
            <person name="Han M.V."/>
            <person name="Heger A."/>
            <person name="Hillier L."/>
            <person name="Hinrichs A.S."/>
            <person name="Holmes I."/>
            <person name="Hoskins R.A."/>
            <person name="Hubisz M.J."/>
            <person name="Hultmark D."/>
            <person name="Huntley M.A."/>
            <person name="Jaffe D.B."/>
            <person name="Jagadeeshan S."/>
            <person name="Jeck W.R."/>
            <person name="Johnson J."/>
            <person name="Jones C.D."/>
            <person name="Jordan W.C."/>
            <person name="Karpen G.H."/>
            <person name="Kataoka E."/>
            <person name="Keightley P.D."/>
            <person name="Kheradpour P."/>
            <person name="Kirkness E.F."/>
            <person name="Koerich L.B."/>
            <person name="Kristiansen K."/>
            <person name="Kudrna D."/>
            <person name="Kulathinal R.J."/>
            <person name="Kumar S."/>
            <person name="Kwok R."/>
            <person name="Lander E."/>
            <person name="Langley C.H."/>
            <person name="Lapoint R."/>
            <person name="Lazzaro B.P."/>
            <person name="Lee S.J."/>
            <person name="Levesque L."/>
            <person name="Li R."/>
            <person name="Lin C.F."/>
            <person name="Lin M.F."/>
            <person name="Lindblad-Toh K."/>
            <person name="Llopart A."/>
            <person name="Long M."/>
            <person name="Low L."/>
            <person name="Lozovsky E."/>
            <person name="Lu J."/>
            <person name="Luo M."/>
            <person name="Machado C.A."/>
            <person name="Makalowski W."/>
            <person name="Marzo M."/>
            <person name="Matsuda M."/>
            <person name="Matzkin L."/>
            <person name="McAllister B."/>
            <person name="McBride C.S."/>
            <person name="McKernan B."/>
            <person name="McKernan K."/>
            <person name="Mendez-Lago M."/>
            <person name="Minx P."/>
            <person name="Mollenhauer M.U."/>
            <person name="Montooth K."/>
            <person name="Mount S.M."/>
            <person name="Mu X."/>
            <person name="Myers E."/>
            <person name="Negre B."/>
            <person name="Newfeld S."/>
            <person name="Nielsen R."/>
            <person name="Noor M.A."/>
            <person name="O'Grady P."/>
            <person name="Pachter L."/>
            <person name="Papaceit M."/>
            <person name="Parisi M.J."/>
            <person name="Parisi M."/>
            <person name="Parts L."/>
            <person name="Pedersen J.S."/>
            <person name="Pesole G."/>
            <person name="Phillippy A.M."/>
            <person name="Ponting C.P."/>
            <person name="Pop M."/>
            <person name="Porcelli D."/>
            <person name="Powell J.R."/>
            <person name="Prohaska S."/>
            <person name="Pruitt K."/>
            <person name="Puig M."/>
            <person name="Quesneville H."/>
            <person name="Ram K.R."/>
            <person name="Rand D."/>
            <person name="Rasmussen M.D."/>
            <person name="Reed L.K."/>
            <person name="Reenan R."/>
            <person name="Reily A."/>
            <person name="Remington K.A."/>
            <person name="Rieger T.T."/>
            <person name="Ritchie M.G."/>
            <person name="Robin C."/>
            <person name="Rogers Y.H."/>
            <person name="Rohde C."/>
            <person name="Rozas J."/>
            <person name="Rubenfield M.J."/>
            <person name="Ruiz A."/>
            <person name="Russo S."/>
            <person name="Salzberg S.L."/>
            <person name="Sanchez-Gracia A."/>
            <person name="Saranga D.J."/>
            <person name="Sato H."/>
            <person name="Schaeffer S.W."/>
            <person name="Schatz M.C."/>
            <person name="Schlenke T."/>
            <person name="Schwartz R."/>
            <person name="Segarra C."/>
            <person name="Singh R.S."/>
            <person name="Sirot L."/>
            <person name="Sirota M."/>
            <person name="Sisneros N.B."/>
            <person name="Smith C.D."/>
            <person name="Smith T.F."/>
            <person name="Spieth J."/>
            <person name="Stage D.E."/>
            <person name="Stark A."/>
            <person name="Stephan W."/>
            <person name="Strausberg R.L."/>
            <person name="Strempel S."/>
            <person name="Sturgill D."/>
            <person name="Sutton G."/>
            <person name="Sutton G.G."/>
            <person name="Tao W."/>
            <person name="Teichmann S."/>
            <person name="Tobari Y.N."/>
            <person name="Tomimura Y."/>
            <person name="Tsolas J.M."/>
            <person name="Valente V.L."/>
            <person name="Venter E."/>
            <person name="Venter J.C."/>
            <person name="Vicario S."/>
            <person name="Vieira F.G."/>
            <person name="Vilella A.J."/>
            <person name="Villasante A."/>
            <person name="Walenz B."/>
            <person name="Wang J."/>
            <person name="Wasserman M."/>
            <person name="Watts T."/>
            <person name="Wilson D."/>
            <person name="Wilson R.K."/>
            <person name="Wing R.A."/>
            <person name="Wolfner M.F."/>
            <person name="Wong A."/>
            <person name="Wong G.K."/>
            <person name="Wu C.I."/>
            <person name="Wu G."/>
            <person name="Yamamoto D."/>
            <person name="Yang H.P."/>
            <person name="Yang S.P."/>
            <person name="Yorke J.A."/>
            <person name="Yoshida K."/>
            <person name="Zdobnov E."/>
            <person name="Zhang P."/>
            <person name="Zhang Y."/>
            <person name="Zimin A.V."/>
            <person name="Baldwin J."/>
            <person name="Abdouelleil A."/>
            <person name="Abdulkadir J."/>
            <person name="Abebe A."/>
            <person name="Abera B."/>
            <person name="Abreu J."/>
            <person name="Acer S.C."/>
            <person name="Aftuck L."/>
            <person name="Alexander A."/>
            <person name="An P."/>
            <person name="Anderson E."/>
            <person name="Anderson S."/>
            <person name="Arachi H."/>
            <person name="Azer M."/>
            <person name="Bachantsang P."/>
            <person name="Barry A."/>
            <person name="Bayul T."/>
            <person name="Berlin A."/>
            <person name="Bessette D."/>
            <person name="Bloom T."/>
            <person name="Blye J."/>
            <person name="Boguslavskiy L."/>
            <person name="Bonnet C."/>
            <person name="Boukhgalter B."/>
            <person name="Bourzgui I."/>
            <person name="Brown A."/>
            <person name="Cahill P."/>
            <person name="Channer S."/>
            <person name="Cheshatsang Y."/>
            <person name="Chuda L."/>
            <person name="Citroen M."/>
            <person name="Collymore A."/>
            <person name="Cooke P."/>
            <person name="Costello M."/>
            <person name="D'Aco K."/>
            <person name="Daza R."/>
            <person name="De Haan G."/>
            <person name="DeGray S."/>
            <person name="DeMaso C."/>
            <person name="Dhargay N."/>
            <person name="Dooley K."/>
            <person name="Dooley E."/>
            <person name="Doricent M."/>
            <person name="Dorje P."/>
            <person name="Dorjee K."/>
            <person name="Dupes A."/>
            <person name="Elong R."/>
            <person name="Falk J."/>
            <person name="Farina A."/>
            <person name="Faro S."/>
            <person name="Ferguson D."/>
            <person name="Fisher S."/>
            <person name="Foley C.D."/>
            <person name="Franke A."/>
            <person name="Friedrich D."/>
            <person name="Gadbois L."/>
            <person name="Gearin G."/>
            <person name="Gearin C.R."/>
            <person name="Giannoukos G."/>
            <person name="Goode T."/>
            <person name="Graham J."/>
            <person name="Grandbois E."/>
            <person name="Grewal S."/>
            <person name="Gyaltsen K."/>
            <person name="Hafez N."/>
            <person name="Hagos B."/>
            <person name="Hall J."/>
            <person name="Henson C."/>
            <person name="Hollinger A."/>
            <person name="Honan T."/>
            <person name="Huard M.D."/>
            <person name="Hughes L."/>
            <person name="Hurhula B."/>
            <person name="Husby M.E."/>
            <person name="Kamat A."/>
            <person name="Kanga B."/>
            <person name="Kashin S."/>
            <person name="Khazanovich D."/>
            <person name="Kisner P."/>
            <person name="Lance K."/>
            <person name="Lara M."/>
            <person name="Lee W."/>
            <person name="Lennon N."/>
            <person name="Letendre F."/>
            <person name="LeVine R."/>
            <person name="Lipovsky A."/>
            <person name="Liu X."/>
            <person name="Liu J."/>
            <person name="Liu S."/>
            <person name="Lokyitsang T."/>
            <person name="Lokyitsang Y."/>
            <person name="Lubonja R."/>
            <person name="Lui A."/>
            <person name="MacDonald P."/>
            <person name="Magnisalis V."/>
            <person name="Maru K."/>
            <person name="Matthews C."/>
            <person name="McCusker W."/>
            <person name="McDonough S."/>
            <person name="Mehta T."/>
            <person name="Meldrim J."/>
            <person name="Meneus L."/>
            <person name="Mihai O."/>
            <person name="Mihalev A."/>
            <person name="Mihova T."/>
            <person name="Mittelman R."/>
            <person name="Mlenga V."/>
            <person name="Montmayeur A."/>
            <person name="Mulrain L."/>
            <person name="Navidi A."/>
            <person name="Naylor J."/>
            <person name="Negash T."/>
            <person name="Nguyen T."/>
            <person name="Nguyen N."/>
            <person name="Nicol R."/>
            <person name="Norbu C."/>
            <person name="Norbu N."/>
            <person name="Novod N."/>
            <person name="O'Neill B."/>
            <person name="Osman S."/>
            <person name="Markiewicz E."/>
            <person name="Oyono O.L."/>
            <person name="Patti C."/>
            <person name="Phunkhang P."/>
            <person name="Pierre F."/>
            <person name="Priest M."/>
            <person name="Raghuraman S."/>
            <person name="Rege F."/>
            <person name="Reyes R."/>
            <person name="Rise C."/>
            <person name="Rogov P."/>
            <person name="Ross K."/>
            <person name="Ryan E."/>
            <person name="Settipalli S."/>
            <person name="Shea T."/>
            <person name="Sherpa N."/>
            <person name="Shi L."/>
            <person name="Shih D."/>
            <person name="Sparrow T."/>
            <person name="Spaulding J."/>
            <person name="Stalker J."/>
            <person name="Stange-Thomann N."/>
            <person name="Stavropoulos S."/>
            <person name="Stone C."/>
            <person name="Strader C."/>
            <person name="Tesfaye S."/>
            <person name="Thomson T."/>
            <person name="Thoulutsang Y."/>
            <person name="Thoulutsang D."/>
            <person name="Topham K."/>
            <person name="Topping I."/>
            <person name="Tsamla T."/>
            <person name="Vassiliev H."/>
            <person name="Vo A."/>
            <person name="Wangchuk T."/>
            <person name="Wangdi T."/>
            <person name="Weiand M."/>
            <person name="Wilkinson J."/>
            <person name="Wilson A."/>
            <person name="Yadav S."/>
            <person name="Young G."/>
            <person name="Yu Q."/>
            <person name="Zembek L."/>
            <person name="Zhong D."/>
            <person name="Zimmer A."/>
            <person name="Zwirko Z."/>
            <person name="Jaffe D.B."/>
            <person name="Alvarez P."/>
            <person name="Brockman W."/>
            <person name="Butler J."/>
            <person name="Chin C."/>
            <person name="Gnerre S."/>
            <person name="Grabherr M."/>
            <person name="Kleber M."/>
            <person name="Mauceli E."/>
            <person name="MacCallum I."/>
        </authorList>
    </citation>
    <scope>NUCLEOTIDE SEQUENCE [LARGE SCALE GENOMIC DNA]</scope>
    <source>
        <strain evidence="3">Tucson 14030-0811.24</strain>
    </source>
</reference>
<dbReference type="KEGG" id="dwi:6638346"/>
<dbReference type="AlphaFoldDB" id="B4MK10"/>
<feature type="compositionally biased region" description="Basic residues" evidence="1">
    <location>
        <begin position="432"/>
        <end position="448"/>
    </location>
</feature>
<feature type="region of interest" description="Disordered" evidence="1">
    <location>
        <begin position="404"/>
        <end position="448"/>
    </location>
</feature>
<feature type="region of interest" description="Disordered" evidence="1">
    <location>
        <begin position="282"/>
        <end position="340"/>
    </location>
</feature>
<dbReference type="InterPro" id="IPR032150">
    <property type="entry name" value="DUF4820"/>
</dbReference>
<dbReference type="HOGENOM" id="CLU_060003_0_0_1"/>
<evidence type="ECO:0000313" key="3">
    <source>
        <dbReference type="Proteomes" id="UP000007798"/>
    </source>
</evidence>
<dbReference type="OrthoDB" id="7398970at2759"/>
<keyword evidence="3" id="KW-1185">Reference proteome</keyword>
<feature type="compositionally biased region" description="Acidic residues" evidence="1">
    <location>
        <begin position="242"/>
        <end position="251"/>
    </location>
</feature>
<feature type="compositionally biased region" description="Basic and acidic residues" evidence="1">
    <location>
        <begin position="320"/>
        <end position="340"/>
    </location>
</feature>
<dbReference type="EMBL" id="CH963846">
    <property type="protein sequence ID" value="EDW72449.2"/>
    <property type="molecule type" value="Genomic_DNA"/>
</dbReference>
<feature type="compositionally biased region" description="Polar residues" evidence="1">
    <location>
        <begin position="294"/>
        <end position="304"/>
    </location>
</feature>
<evidence type="ECO:0000313" key="2">
    <source>
        <dbReference type="EMBL" id="EDW72449.2"/>
    </source>
</evidence>
<organism evidence="2 3">
    <name type="scientific">Drosophila willistoni</name>
    <name type="common">Fruit fly</name>
    <dbReference type="NCBI Taxonomy" id="7260"/>
    <lineage>
        <taxon>Eukaryota</taxon>
        <taxon>Metazoa</taxon>
        <taxon>Ecdysozoa</taxon>
        <taxon>Arthropoda</taxon>
        <taxon>Hexapoda</taxon>
        <taxon>Insecta</taxon>
        <taxon>Pterygota</taxon>
        <taxon>Neoptera</taxon>
        <taxon>Endopterygota</taxon>
        <taxon>Diptera</taxon>
        <taxon>Brachycera</taxon>
        <taxon>Muscomorpha</taxon>
        <taxon>Ephydroidea</taxon>
        <taxon>Drosophilidae</taxon>
        <taxon>Drosophila</taxon>
        <taxon>Sophophora</taxon>
    </lineage>
</organism>
<sequence>MAQATGTFGAKDHQQQHEHNIGDDEVSELHKSRNFYDKVREQAERFASTRLGQFVIARGDRALRMIEITAKWSLPQEKNAAPLERPLPWMAFLMLIILLRVTRMWLSMGALMIGNGPVSPTDMIYFIQTRRRKLRAIRLHGLKVMRQREQELQYGAGKGLTYKISQWLSRAICRPGVQRANSGRLFTVNSNSLEQNVSKRPREEESQTEADHNLTIDEMLAKYANVNSEDDSDFVPNAAGESSDDSSEESSDNSKSNPSSSSSEEETDVVDDMKAKPLAMNGVHGDKEKHANATKPTTTIITSNGDKEHQQTTTEVVQQEEQKPLAAPKEEKENHKELKDQPLKTTRLYNNTAAAGSPTTFNTTLGPQIKSAIIQFGLDMEDYHCEASELESAVLANISQAHEIESQRQDAQSIKEPQKQPQIQQQQQQQHPRQHNHPHQRYRGRNRR</sequence>
<protein>
    <submittedName>
        <fullName evidence="2">Uncharacterized protein, isoform C</fullName>
    </submittedName>
</protein>
<feature type="compositionally biased region" description="Basic and acidic residues" evidence="1">
    <location>
        <begin position="200"/>
        <end position="215"/>
    </location>
</feature>